<organism evidence="1 2">
    <name type="scientific">Apatococcus fuscideae</name>
    <dbReference type="NCBI Taxonomy" id="2026836"/>
    <lineage>
        <taxon>Eukaryota</taxon>
        <taxon>Viridiplantae</taxon>
        <taxon>Chlorophyta</taxon>
        <taxon>core chlorophytes</taxon>
        <taxon>Trebouxiophyceae</taxon>
        <taxon>Chlorellales</taxon>
        <taxon>Chlorellaceae</taxon>
        <taxon>Apatococcus</taxon>
    </lineage>
</organism>
<dbReference type="Proteomes" id="UP001485043">
    <property type="component" value="Unassembled WGS sequence"/>
</dbReference>
<dbReference type="AlphaFoldDB" id="A0AAW1SUN9"/>
<accession>A0AAW1SUN9</accession>
<evidence type="ECO:0000313" key="1">
    <source>
        <dbReference type="EMBL" id="KAK9858445.1"/>
    </source>
</evidence>
<gene>
    <name evidence="1" type="ORF">WJX84_003154</name>
</gene>
<keyword evidence="2" id="KW-1185">Reference proteome</keyword>
<comment type="caution">
    <text evidence="1">The sequence shown here is derived from an EMBL/GenBank/DDBJ whole genome shotgun (WGS) entry which is preliminary data.</text>
</comment>
<sequence length="77" mass="8467">MMSAVVEQATGFRDVGYELVLTCSLQTRSQRSDYRQTVAPELTGPVPSRVDLQHRRRLFLAGASVHLVKEAVCCGSS</sequence>
<name>A0AAW1SUN9_9CHLO</name>
<evidence type="ECO:0000313" key="2">
    <source>
        <dbReference type="Proteomes" id="UP001485043"/>
    </source>
</evidence>
<protein>
    <submittedName>
        <fullName evidence="1">Uncharacterized protein</fullName>
    </submittedName>
</protein>
<reference evidence="1 2" key="1">
    <citation type="journal article" date="2024" name="Nat. Commun.">
        <title>Phylogenomics reveals the evolutionary origins of lichenization in chlorophyte algae.</title>
        <authorList>
            <person name="Puginier C."/>
            <person name="Libourel C."/>
            <person name="Otte J."/>
            <person name="Skaloud P."/>
            <person name="Haon M."/>
            <person name="Grisel S."/>
            <person name="Petersen M."/>
            <person name="Berrin J.G."/>
            <person name="Delaux P.M."/>
            <person name="Dal Grande F."/>
            <person name="Keller J."/>
        </authorList>
    </citation>
    <scope>NUCLEOTIDE SEQUENCE [LARGE SCALE GENOMIC DNA]</scope>
    <source>
        <strain evidence="1 2">SAG 2523</strain>
    </source>
</reference>
<proteinExistence type="predicted"/>
<dbReference type="EMBL" id="JALJOV010000922">
    <property type="protein sequence ID" value="KAK9858445.1"/>
    <property type="molecule type" value="Genomic_DNA"/>
</dbReference>